<keyword evidence="2" id="KW-1185">Reference proteome</keyword>
<dbReference type="EMBL" id="UYRX01001013">
    <property type="protein sequence ID" value="VDK87687.1"/>
    <property type="molecule type" value="Genomic_DNA"/>
</dbReference>
<gene>
    <name evidence="1" type="ORF">NLS_LOCUS8285</name>
</gene>
<sequence length="80" mass="9065">MLLLVLPDEWIPSAEPKLQVQLTSFLGGRGKQSTPNIFVIIKSLAKKRPCLKDLNVKAQQVSFMKQKLLVPQGLHIMKKR</sequence>
<dbReference type="Proteomes" id="UP000277928">
    <property type="component" value="Unassembled WGS sequence"/>
</dbReference>
<evidence type="ECO:0000313" key="1">
    <source>
        <dbReference type="EMBL" id="VDK87687.1"/>
    </source>
</evidence>
<reference evidence="1 2" key="1">
    <citation type="submission" date="2018-08" db="EMBL/GenBank/DDBJ databases">
        <authorList>
            <person name="Laetsch R D."/>
            <person name="Stevens L."/>
            <person name="Kumar S."/>
            <person name="Blaxter L. M."/>
        </authorList>
    </citation>
    <scope>NUCLEOTIDE SEQUENCE [LARGE SCALE GENOMIC DNA]</scope>
</reference>
<name>A0A3P6TQU8_LITSI</name>
<proteinExistence type="predicted"/>
<evidence type="ECO:0000313" key="2">
    <source>
        <dbReference type="Proteomes" id="UP000277928"/>
    </source>
</evidence>
<protein>
    <submittedName>
        <fullName evidence="1">Uncharacterized protein</fullName>
    </submittedName>
</protein>
<organism evidence="1 2">
    <name type="scientific">Litomosoides sigmodontis</name>
    <name type="common">Filarial nematode worm</name>
    <dbReference type="NCBI Taxonomy" id="42156"/>
    <lineage>
        <taxon>Eukaryota</taxon>
        <taxon>Metazoa</taxon>
        <taxon>Ecdysozoa</taxon>
        <taxon>Nematoda</taxon>
        <taxon>Chromadorea</taxon>
        <taxon>Rhabditida</taxon>
        <taxon>Spirurina</taxon>
        <taxon>Spiruromorpha</taxon>
        <taxon>Filarioidea</taxon>
        <taxon>Onchocercidae</taxon>
        <taxon>Litomosoides</taxon>
    </lineage>
</organism>
<accession>A0A3P6TQU8</accession>
<dbReference type="AlphaFoldDB" id="A0A3P6TQU8"/>